<feature type="transmembrane region" description="Helical" evidence="9">
    <location>
        <begin position="268"/>
        <end position="290"/>
    </location>
</feature>
<keyword evidence="11" id="KW-1185">Reference proteome</keyword>
<gene>
    <name evidence="10" type="ORF">C9I99_07690</name>
</gene>
<feature type="transmembrane region" description="Helical" evidence="9">
    <location>
        <begin position="218"/>
        <end position="236"/>
    </location>
</feature>
<dbReference type="RefSeq" id="WP_107348265.1">
    <property type="nucleotide sequence ID" value="NZ_PYMH01000002.1"/>
</dbReference>
<evidence type="ECO:0000256" key="4">
    <source>
        <dbReference type="ARBA" id="ARBA00022519"/>
    </source>
</evidence>
<keyword evidence="2" id="KW-0813">Transport</keyword>
<accession>A0A2T3J1I1</accession>
<dbReference type="OrthoDB" id="18749at2"/>
<evidence type="ECO:0000256" key="3">
    <source>
        <dbReference type="ARBA" id="ARBA00022475"/>
    </source>
</evidence>
<evidence type="ECO:0000313" key="10">
    <source>
        <dbReference type="EMBL" id="PSU34942.1"/>
    </source>
</evidence>
<dbReference type="AlphaFoldDB" id="A0A2T3J1I1"/>
<name>A0A2T3J1I1_9GAMM</name>
<dbReference type="PANTHER" id="PTHR46997:SF2">
    <property type="entry name" value="TYROSINE-SPECIFIC TRANSPORT SYSTEM"/>
    <property type="match status" value="1"/>
</dbReference>
<evidence type="ECO:0000256" key="8">
    <source>
        <dbReference type="ARBA" id="ARBA00023136"/>
    </source>
</evidence>
<evidence type="ECO:0000256" key="6">
    <source>
        <dbReference type="ARBA" id="ARBA00022970"/>
    </source>
</evidence>
<dbReference type="Gene3D" id="1.20.1740.10">
    <property type="entry name" value="Amino acid/polyamine transporter I"/>
    <property type="match status" value="1"/>
</dbReference>
<feature type="transmembrane region" description="Helical" evidence="9">
    <location>
        <begin position="365"/>
        <end position="388"/>
    </location>
</feature>
<organism evidence="10 11">
    <name type="scientific">Photobacterium lutimaris</name>
    <dbReference type="NCBI Taxonomy" id="388278"/>
    <lineage>
        <taxon>Bacteria</taxon>
        <taxon>Pseudomonadati</taxon>
        <taxon>Pseudomonadota</taxon>
        <taxon>Gammaproteobacteria</taxon>
        <taxon>Vibrionales</taxon>
        <taxon>Vibrionaceae</taxon>
        <taxon>Photobacterium</taxon>
    </lineage>
</organism>
<evidence type="ECO:0000256" key="2">
    <source>
        <dbReference type="ARBA" id="ARBA00022448"/>
    </source>
</evidence>
<dbReference type="PRINTS" id="PR00166">
    <property type="entry name" value="AROAAPRMEASE"/>
</dbReference>
<dbReference type="GO" id="GO:0005886">
    <property type="term" value="C:plasma membrane"/>
    <property type="evidence" value="ECO:0007669"/>
    <property type="project" value="UniProtKB-SubCell"/>
</dbReference>
<dbReference type="InterPro" id="IPR013059">
    <property type="entry name" value="Trp_tyr_transpt"/>
</dbReference>
<feature type="transmembrane region" description="Helical" evidence="9">
    <location>
        <begin position="81"/>
        <end position="100"/>
    </location>
</feature>
<dbReference type="Pfam" id="PF03222">
    <property type="entry name" value="Trp_Tyr_perm"/>
    <property type="match status" value="1"/>
</dbReference>
<feature type="transmembrane region" description="Helical" evidence="9">
    <location>
        <begin position="34"/>
        <end position="55"/>
    </location>
</feature>
<evidence type="ECO:0000256" key="1">
    <source>
        <dbReference type="ARBA" id="ARBA00004429"/>
    </source>
</evidence>
<keyword evidence="7 9" id="KW-1133">Transmembrane helix</keyword>
<keyword evidence="4" id="KW-0997">Cell inner membrane</keyword>
<feature type="transmembrane region" description="Helical" evidence="9">
    <location>
        <begin position="302"/>
        <end position="320"/>
    </location>
</feature>
<sequence length="391" mass="41512">MNVKLLGSSLIIAGTALGAGMLAIPMVLAQFGLLWGTLLMLVIWLGTTYAALLLLEASIKAGGGLGMNTIARKTLGKGGQVVTNGLLYALLVCLLMAYIIGAGDLVMKLLSSIGLELSLMQSQIAFTLLAGVVVAAGTAVIDKLNRALFAVMVVMLVLTLLSLVPTISIDNLMVATSDSKVDLIKTSSVLFTSFGFMVVIPSLVTYNKEATHQQLRNMVVIGSLVPLFSYLLWLYAAMGNLSAEQMVDFNSVSELIAVLGSNHSMINLILSVFTGLALLTSFLGVAMALFDQNVDTFRQNRVVTYVLTFILPLAGALFAADQFLSVLGYAGIILVFLAVFIPMAMTMKLRKEDDSAFEVDASGMLYQASGGQLAMGLSFLFGCFLLAAELI</sequence>
<dbReference type="Proteomes" id="UP000241222">
    <property type="component" value="Unassembled WGS sequence"/>
</dbReference>
<proteinExistence type="predicted"/>
<keyword evidence="5 9" id="KW-0812">Transmembrane</keyword>
<dbReference type="GO" id="GO:0015173">
    <property type="term" value="F:aromatic amino acid transmembrane transporter activity"/>
    <property type="evidence" value="ECO:0007669"/>
    <property type="project" value="InterPro"/>
</dbReference>
<keyword evidence="3" id="KW-1003">Cell membrane</keyword>
<keyword evidence="8 9" id="KW-0472">Membrane</keyword>
<keyword evidence="6" id="KW-0029">Amino-acid transport</keyword>
<dbReference type="EMBL" id="PYMH01000002">
    <property type="protein sequence ID" value="PSU34942.1"/>
    <property type="molecule type" value="Genomic_DNA"/>
</dbReference>
<feature type="transmembrane region" description="Helical" evidence="9">
    <location>
        <begin position="120"/>
        <end position="141"/>
    </location>
</feature>
<reference evidence="10 11" key="1">
    <citation type="submission" date="2018-03" db="EMBL/GenBank/DDBJ databases">
        <title>Whole genome sequencing of Histamine producing bacteria.</title>
        <authorList>
            <person name="Butler K."/>
        </authorList>
    </citation>
    <scope>NUCLEOTIDE SEQUENCE [LARGE SCALE GENOMIC DNA]</scope>
    <source>
        <strain evidence="10 11">JCM 13586</strain>
    </source>
</reference>
<protein>
    <submittedName>
        <fullName evidence="10">Tyrosine transporter</fullName>
    </submittedName>
</protein>
<feature type="transmembrane region" description="Helical" evidence="9">
    <location>
        <begin position="189"/>
        <end position="206"/>
    </location>
</feature>
<evidence type="ECO:0000256" key="7">
    <source>
        <dbReference type="ARBA" id="ARBA00022989"/>
    </source>
</evidence>
<dbReference type="InterPro" id="IPR018227">
    <property type="entry name" value="Amino_acid_transport_2"/>
</dbReference>
<feature type="transmembrane region" description="Helical" evidence="9">
    <location>
        <begin position="326"/>
        <end position="345"/>
    </location>
</feature>
<dbReference type="GO" id="GO:0003333">
    <property type="term" value="P:amino acid transmembrane transport"/>
    <property type="evidence" value="ECO:0007669"/>
    <property type="project" value="InterPro"/>
</dbReference>
<dbReference type="PANTHER" id="PTHR46997">
    <property type="entry name" value="LOW AFFINITY TRYPTOPHAN PERMEASE-RELATED"/>
    <property type="match status" value="1"/>
</dbReference>
<evidence type="ECO:0000256" key="5">
    <source>
        <dbReference type="ARBA" id="ARBA00022692"/>
    </source>
</evidence>
<feature type="transmembrane region" description="Helical" evidence="9">
    <location>
        <begin position="148"/>
        <end position="169"/>
    </location>
</feature>
<comment type="caution">
    <text evidence="10">The sequence shown here is derived from an EMBL/GenBank/DDBJ whole genome shotgun (WGS) entry which is preliminary data.</text>
</comment>
<comment type="subcellular location">
    <subcellularLocation>
        <location evidence="1">Cell inner membrane</location>
        <topology evidence="1">Multi-pass membrane protein</topology>
    </subcellularLocation>
</comment>
<evidence type="ECO:0000313" key="11">
    <source>
        <dbReference type="Proteomes" id="UP000241222"/>
    </source>
</evidence>
<evidence type="ECO:0000256" key="9">
    <source>
        <dbReference type="SAM" id="Phobius"/>
    </source>
</evidence>